<dbReference type="AlphaFoldDB" id="A0A1Y2HRD0"/>
<evidence type="ECO:0000313" key="2">
    <source>
        <dbReference type="Proteomes" id="UP000193411"/>
    </source>
</evidence>
<dbReference type="Proteomes" id="UP000193411">
    <property type="component" value="Unassembled WGS sequence"/>
</dbReference>
<protein>
    <submittedName>
        <fullName evidence="1">Uncharacterized protein</fullName>
    </submittedName>
</protein>
<dbReference type="EMBL" id="MCFL01000021">
    <property type="protein sequence ID" value="ORZ35682.1"/>
    <property type="molecule type" value="Genomic_DNA"/>
</dbReference>
<proteinExistence type="predicted"/>
<name>A0A1Y2HRD0_9FUNG</name>
<accession>A0A1Y2HRD0</accession>
<reference evidence="1 2" key="1">
    <citation type="submission" date="2016-07" db="EMBL/GenBank/DDBJ databases">
        <title>Pervasive Adenine N6-methylation of Active Genes in Fungi.</title>
        <authorList>
            <consortium name="DOE Joint Genome Institute"/>
            <person name="Mondo S.J."/>
            <person name="Dannebaum R.O."/>
            <person name="Kuo R.C."/>
            <person name="Labutti K."/>
            <person name="Haridas S."/>
            <person name="Kuo A."/>
            <person name="Salamov A."/>
            <person name="Ahrendt S.R."/>
            <person name="Lipzen A."/>
            <person name="Sullivan W."/>
            <person name="Andreopoulos W.B."/>
            <person name="Clum A."/>
            <person name="Lindquist E."/>
            <person name="Daum C."/>
            <person name="Ramamoorthy G.K."/>
            <person name="Gryganskyi A."/>
            <person name="Culley D."/>
            <person name="Magnuson J.K."/>
            <person name="James T.Y."/>
            <person name="O'Malley M.A."/>
            <person name="Stajich J.E."/>
            <person name="Spatafora J.W."/>
            <person name="Visel A."/>
            <person name="Grigoriev I.V."/>
        </authorList>
    </citation>
    <scope>NUCLEOTIDE SEQUENCE [LARGE SCALE GENOMIC DNA]</scope>
    <source>
        <strain evidence="1 2">PL171</strain>
    </source>
</reference>
<comment type="caution">
    <text evidence="1">The sequence shown here is derived from an EMBL/GenBank/DDBJ whole genome shotgun (WGS) entry which is preliminary data.</text>
</comment>
<keyword evidence="2" id="KW-1185">Reference proteome</keyword>
<evidence type="ECO:0000313" key="1">
    <source>
        <dbReference type="EMBL" id="ORZ35682.1"/>
    </source>
</evidence>
<gene>
    <name evidence="1" type="ORF">BCR44DRAFT_1433982</name>
</gene>
<sequence>MLAAAKIRNRMVGGRLDGRVVGNRAGRGRAQGIDVARPGGRGGGTHANKAWCRVPGFTPESECRVGRLDRSQCQCAGLGGLWRLSGGARRSPAVSHPARVHALLPAVYAVVVDCRRIALVSAAAARVGCEHDESWDCQVWWTCSSCGKGGWWGNGDRVFSVRFGNVGQG</sequence>
<organism evidence="1 2">
    <name type="scientific">Catenaria anguillulae PL171</name>
    <dbReference type="NCBI Taxonomy" id="765915"/>
    <lineage>
        <taxon>Eukaryota</taxon>
        <taxon>Fungi</taxon>
        <taxon>Fungi incertae sedis</taxon>
        <taxon>Blastocladiomycota</taxon>
        <taxon>Blastocladiomycetes</taxon>
        <taxon>Blastocladiales</taxon>
        <taxon>Catenariaceae</taxon>
        <taxon>Catenaria</taxon>
    </lineage>
</organism>